<dbReference type="Proteomes" id="UP000054561">
    <property type="component" value="Unassembled WGS sequence"/>
</dbReference>
<dbReference type="SUPFAM" id="SSF82185">
    <property type="entry name" value="Histone H3 K4-specific methyltransferase SET7/9 N-terminal domain"/>
    <property type="match status" value="3"/>
</dbReference>
<evidence type="ECO:0000256" key="2">
    <source>
        <dbReference type="SAM" id="MobiDB-lite"/>
    </source>
</evidence>
<evidence type="ECO:0008006" key="5">
    <source>
        <dbReference type="Google" id="ProtNLM"/>
    </source>
</evidence>
<dbReference type="GO" id="GO:0005829">
    <property type="term" value="C:cytosol"/>
    <property type="evidence" value="ECO:0007669"/>
    <property type="project" value="TreeGrafter"/>
</dbReference>
<sequence length="1268" mass="148981">MKYLSSNPIFVLCNHDDMGSLLWGNGGRVLRERGDWPKWEESSYRESSPERENPWEGTTSLGGLNSRLEHKLRGIESQDGEQKKTRHEKSKRCNTPRGKKNALLKETKICIDKKKGKQHMLLPCYLEIVNDHLLIYLFDNYDNKLCWRLERGNYSLETREMTDREGQKEATHATGKRKRRARCTRRINGETAAPTSHPSEEGHSKSGTSDNVQTDVVYGVISTDENEDSPMSSVIKKKKKTMSKYKPLEHKNGTSHIRGNYLTGEKNCFVKCVRLFSNCFSNLKDSLRRNLCLCFACYEGEENRLRKGNSDYIKLVVKINPAAFPKLSSSLTINDHAWGKLTERNKLLIRERIKEVCLDVEQVFLSAGEGSPEMDSNVAQSDEMLNRSATDKSDYSKSPTDEHVKVQEFVQPEGVQSQDETLDRETPISSTHVSDTEFAHAKWHELHLFTFNFYKNKLSELITNYTKSIGVDDNNSRENRANAYHDMRLDRIEKRNSINESWRYDQVSEESQKEYVGRKEEQKNISYLLKGIERMRSTTFIKKKFMEDSANSTHKELLFYDKNQQLFCKYVGEMKNKFYNGHGKLYDKFNSLIYDGQWLNAQKHGKGKLLFKYFNIWYLYEGQFSNDEIVDRGIISLIDKEYVKRIQSDKINKLCPLLIKVNFGKYKWNAITKGEMEQNPQFQKELIKRIEKTVMENYSPNNNLDFWPKEITDIYFPYLKKWNIYSFYCSCNIENIKGKKEIFESNENNFKNLIGYPSFELRNGRNDLDSKEQRRDDELQEDSEATPGEDYPHQTCSEAEPKCDSPKQAFPNHPSQEYIVYKRDKTNVLHEEFFEYMKKKNEQKLYYPLLSKTVGLAKIIYADKSEYIGPINSRGQPNTNEQFPQAIFNNNDFLYEGEMKNFLPHGYGIFKNKKNGKNTYFGFWKNGQREGNGSLNLRNKKYIVQANFIKDKLHSNVNIFIRDEKICKLYISNVSTNSQKIKIFFRNGYIFYGHFSENYQRNGIGILIDSNNKILYHGYYKNDMIDKFCYILRHKDNTIYCGNLCQGMKKGFGKLYYEEKLHFDDENEFNLSLSNAKILARKLESYDGIDINSDIPLNFALDSNHVIYVGYWDENNFSHFGSCNLRNGIYKGDIKDSKKDGFGIYIYKNKKSYKNKNRYVLSYFKKDKINSIGKYYSEYDKMKVHSFHKEQIKRKKSVYEKCFNKGKIKYDVLKTDKLYINQEIDYYITVPLADTLSIIMNEVLDKSTSFVHYLYRPFKFDLNYFLKK</sequence>
<dbReference type="PANTHER" id="PTHR43215">
    <property type="entry name" value="RADIAL SPOKE HEAD 1 HOMOLOG"/>
    <property type="match status" value="1"/>
</dbReference>
<feature type="compositionally biased region" description="Basic residues" evidence="2">
    <location>
        <begin position="84"/>
        <end position="98"/>
    </location>
</feature>
<feature type="compositionally biased region" description="Basic and acidic residues" evidence="2">
    <location>
        <begin position="764"/>
        <end position="777"/>
    </location>
</feature>
<dbReference type="Pfam" id="PF02493">
    <property type="entry name" value="MORN"/>
    <property type="match status" value="5"/>
</dbReference>
<organism evidence="3 4">
    <name type="scientific">Plasmodium fragile</name>
    <dbReference type="NCBI Taxonomy" id="5857"/>
    <lineage>
        <taxon>Eukaryota</taxon>
        <taxon>Sar</taxon>
        <taxon>Alveolata</taxon>
        <taxon>Apicomplexa</taxon>
        <taxon>Aconoidasida</taxon>
        <taxon>Haemosporida</taxon>
        <taxon>Plasmodiidae</taxon>
        <taxon>Plasmodium</taxon>
        <taxon>Plasmodium (Plasmodium)</taxon>
    </lineage>
</organism>
<dbReference type="OrthoDB" id="377104at2759"/>
<feature type="region of interest" description="Disordered" evidence="2">
    <location>
        <begin position="40"/>
        <end position="98"/>
    </location>
</feature>
<evidence type="ECO:0000313" key="4">
    <source>
        <dbReference type="Proteomes" id="UP000054561"/>
    </source>
</evidence>
<feature type="region of interest" description="Disordered" evidence="2">
    <location>
        <begin position="764"/>
        <end position="811"/>
    </location>
</feature>
<accession>A0A0D9QTD0</accession>
<keyword evidence="4" id="KW-1185">Reference proteome</keyword>
<dbReference type="RefSeq" id="XP_012333330.1">
    <property type="nucleotide sequence ID" value="XM_012477907.1"/>
</dbReference>
<proteinExistence type="predicted"/>
<keyword evidence="1" id="KW-0677">Repeat</keyword>
<dbReference type="InterPro" id="IPR003409">
    <property type="entry name" value="MORN"/>
</dbReference>
<name>A0A0D9QTD0_PLAFR</name>
<dbReference type="PANTHER" id="PTHR43215:SF14">
    <property type="entry name" value="RADIAL SPOKE HEAD 1 HOMOLOG"/>
    <property type="match status" value="1"/>
</dbReference>
<dbReference type="GeneID" id="24265570"/>
<reference evidence="3 4" key="1">
    <citation type="submission" date="2014-03" db="EMBL/GenBank/DDBJ databases">
        <title>The Genome Sequence of Plasmodium fragile nilgiri.</title>
        <authorList>
            <consortium name="The Broad Institute Genomics Platform"/>
            <consortium name="The Broad Institute Genome Sequencing Center for Infectious Disease"/>
            <person name="Neafsey D."/>
            <person name="Duraisingh M."/>
            <person name="Young S.K."/>
            <person name="Zeng Q."/>
            <person name="Gargeya S."/>
            <person name="Abouelleil A."/>
            <person name="Alvarado L."/>
            <person name="Chapman S.B."/>
            <person name="Gainer-Dewar J."/>
            <person name="Goldberg J."/>
            <person name="Griggs A."/>
            <person name="Gujja S."/>
            <person name="Hansen M."/>
            <person name="Howarth C."/>
            <person name="Imamovic A."/>
            <person name="Larimer J."/>
            <person name="Pearson M."/>
            <person name="Poon T.W."/>
            <person name="Priest M."/>
            <person name="Roberts A."/>
            <person name="Saif S."/>
            <person name="Shea T."/>
            <person name="Sykes S."/>
            <person name="Wortman J."/>
            <person name="Nusbaum C."/>
            <person name="Birren B."/>
        </authorList>
    </citation>
    <scope>NUCLEOTIDE SEQUENCE [LARGE SCALE GENOMIC DNA]</scope>
    <source>
        <strain evidence="4">nilgiri</strain>
    </source>
</reference>
<evidence type="ECO:0000256" key="1">
    <source>
        <dbReference type="ARBA" id="ARBA00022737"/>
    </source>
</evidence>
<feature type="compositionally biased region" description="Basic and acidic residues" evidence="2">
    <location>
        <begin position="67"/>
        <end position="83"/>
    </location>
</feature>
<feature type="region of interest" description="Disordered" evidence="2">
    <location>
        <begin position="160"/>
        <end position="211"/>
    </location>
</feature>
<dbReference type="VEuPathDB" id="PlasmoDB:AK88_00256"/>
<dbReference type="SMART" id="SM00698">
    <property type="entry name" value="MORN"/>
    <property type="match status" value="6"/>
</dbReference>
<dbReference type="AlphaFoldDB" id="A0A0D9QTD0"/>
<feature type="compositionally biased region" description="Basic and acidic residues" evidence="2">
    <location>
        <begin position="40"/>
        <end position="54"/>
    </location>
</feature>
<gene>
    <name evidence="3" type="ORF">AK88_00256</name>
</gene>
<feature type="compositionally biased region" description="Basic residues" evidence="2">
    <location>
        <begin position="174"/>
        <end position="185"/>
    </location>
</feature>
<feature type="compositionally biased region" description="Basic and acidic residues" evidence="2">
    <location>
        <begin position="160"/>
        <end position="171"/>
    </location>
</feature>
<protein>
    <recommendedName>
        <fullName evidence="5">MORN repeat protein</fullName>
    </recommendedName>
</protein>
<dbReference type="EMBL" id="KQ001646">
    <property type="protein sequence ID" value="KJP90087.1"/>
    <property type="molecule type" value="Genomic_DNA"/>
</dbReference>
<evidence type="ECO:0000313" key="3">
    <source>
        <dbReference type="EMBL" id="KJP90087.1"/>
    </source>
</evidence>
<dbReference type="OMA" id="HINHEHD"/>